<comment type="similarity">
    <text evidence="3">Belongs to the multi antimicrobial extrusion (MATE) (TC 2.A.66.1) family.</text>
</comment>
<dbReference type="AlphaFoldDB" id="A0A5D8QCM4"/>
<gene>
    <name evidence="14" type="ORF">FWJ32_05305</name>
</gene>
<evidence type="ECO:0000256" key="1">
    <source>
        <dbReference type="ARBA" id="ARBA00003408"/>
    </source>
</evidence>
<dbReference type="InterPro" id="IPR048279">
    <property type="entry name" value="MdtK-like"/>
</dbReference>
<keyword evidence="11 13" id="KW-0472">Membrane</keyword>
<name>A0A5D8QCM4_9THEO</name>
<feature type="transmembrane region" description="Helical" evidence="13">
    <location>
        <begin position="336"/>
        <end position="357"/>
    </location>
</feature>
<evidence type="ECO:0000256" key="10">
    <source>
        <dbReference type="ARBA" id="ARBA00023065"/>
    </source>
</evidence>
<feature type="transmembrane region" description="Helical" evidence="13">
    <location>
        <begin position="68"/>
        <end position="90"/>
    </location>
</feature>
<accession>A0A5D8QCM4</accession>
<keyword evidence="7" id="KW-1003">Cell membrane</keyword>
<keyword evidence="5" id="KW-0813">Transport</keyword>
<proteinExistence type="inferred from homology"/>
<evidence type="ECO:0000256" key="11">
    <source>
        <dbReference type="ARBA" id="ARBA00023136"/>
    </source>
</evidence>
<dbReference type="Proteomes" id="UP000322976">
    <property type="component" value="Unassembled WGS sequence"/>
</dbReference>
<sequence length="471" mass="50789">MNDGETELGSEREPSRGEIVTQVTDLAWPALVELLMATLFGMVDMMMVGHIPDGPVAITAIGLTNQPVFMGLAAFQAFTVGATAVVAWSVGAGRADDADNATFITVVLTSVLGVIVSLIGVLLSEDIYKFMGAEPIVIKEGLGYMQVVMGGIVFEAVSMGIAGILRGVGDSRTPMTVNLYANLLNVFGNYVLIFGKLGFPMLGVTGAGISTTLSRAVAMVIFLYIMVRGEKTIRLDLKEHHTLDRELTKKIITISLPAAGEQLVLRGGQIMYARVVAGLGTTVYAAHQIAINIFGLSFCPGQAYGMAATTLTGQSLGAKKPDMAQKYTYEARRQGMYIAIGMALIFVFLGRQLAMLYTSDPEVISQSAIALIIIAMVQPMQSTQFILSGSLRGAGDTRWPLYSTLIGMWGFRVLFAHIFIRYFGWGIVGAWIATACDQTMRSIVIQWRYRSGLWKHASILGESNTSSSTQE</sequence>
<organism evidence="14 15">
    <name type="scientific">Calorimonas adulescens</name>
    <dbReference type="NCBI Taxonomy" id="2606906"/>
    <lineage>
        <taxon>Bacteria</taxon>
        <taxon>Bacillati</taxon>
        <taxon>Bacillota</taxon>
        <taxon>Clostridia</taxon>
        <taxon>Thermoanaerobacterales</taxon>
        <taxon>Thermoanaerobacteraceae</taxon>
        <taxon>Calorimonas</taxon>
    </lineage>
</organism>
<dbReference type="PANTHER" id="PTHR43298:SF2">
    <property type="entry name" value="FMN_FAD EXPORTER YEEO-RELATED"/>
    <property type="match status" value="1"/>
</dbReference>
<feature type="transmembrane region" description="Helical" evidence="13">
    <location>
        <begin position="26"/>
        <end position="48"/>
    </location>
</feature>
<evidence type="ECO:0000256" key="13">
    <source>
        <dbReference type="SAM" id="Phobius"/>
    </source>
</evidence>
<dbReference type="GO" id="GO:0042910">
    <property type="term" value="F:xenobiotic transmembrane transporter activity"/>
    <property type="evidence" value="ECO:0007669"/>
    <property type="project" value="InterPro"/>
</dbReference>
<keyword evidence="15" id="KW-1185">Reference proteome</keyword>
<feature type="transmembrane region" description="Helical" evidence="13">
    <location>
        <begin position="201"/>
        <end position="225"/>
    </location>
</feature>
<dbReference type="GO" id="GO:0006811">
    <property type="term" value="P:monoatomic ion transport"/>
    <property type="evidence" value="ECO:0007669"/>
    <property type="project" value="UniProtKB-KW"/>
</dbReference>
<evidence type="ECO:0000256" key="7">
    <source>
        <dbReference type="ARBA" id="ARBA00022475"/>
    </source>
</evidence>
<evidence type="ECO:0000256" key="3">
    <source>
        <dbReference type="ARBA" id="ARBA00010199"/>
    </source>
</evidence>
<evidence type="ECO:0000313" key="15">
    <source>
        <dbReference type="Proteomes" id="UP000322976"/>
    </source>
</evidence>
<feature type="transmembrane region" description="Helical" evidence="13">
    <location>
        <begin position="177"/>
        <end position="195"/>
    </location>
</feature>
<protein>
    <recommendedName>
        <fullName evidence="4">Probable multidrug resistance protein NorM</fullName>
    </recommendedName>
    <alternativeName>
        <fullName evidence="12">Multidrug-efflux transporter</fullName>
    </alternativeName>
</protein>
<dbReference type="NCBIfam" id="TIGR00797">
    <property type="entry name" value="matE"/>
    <property type="match status" value="1"/>
</dbReference>
<evidence type="ECO:0000256" key="12">
    <source>
        <dbReference type="ARBA" id="ARBA00031636"/>
    </source>
</evidence>
<keyword evidence="10" id="KW-0406">Ion transport</keyword>
<dbReference type="CDD" id="cd13137">
    <property type="entry name" value="MATE_NorM_like"/>
    <property type="match status" value="1"/>
</dbReference>
<keyword evidence="8 13" id="KW-0812">Transmembrane</keyword>
<evidence type="ECO:0000256" key="5">
    <source>
        <dbReference type="ARBA" id="ARBA00022448"/>
    </source>
</evidence>
<dbReference type="RefSeq" id="WP_149544937.1">
    <property type="nucleotide sequence ID" value="NZ_VTPS01000006.1"/>
</dbReference>
<evidence type="ECO:0000256" key="8">
    <source>
        <dbReference type="ARBA" id="ARBA00022692"/>
    </source>
</evidence>
<evidence type="ECO:0000313" key="14">
    <source>
        <dbReference type="EMBL" id="TZE82425.1"/>
    </source>
</evidence>
<dbReference type="InterPro" id="IPR002528">
    <property type="entry name" value="MATE_fam"/>
</dbReference>
<dbReference type="PANTHER" id="PTHR43298">
    <property type="entry name" value="MULTIDRUG RESISTANCE PROTEIN NORM-RELATED"/>
    <property type="match status" value="1"/>
</dbReference>
<evidence type="ECO:0000256" key="2">
    <source>
        <dbReference type="ARBA" id="ARBA00004651"/>
    </source>
</evidence>
<keyword evidence="6" id="KW-0050">Antiport</keyword>
<dbReference type="GO" id="GO:0005886">
    <property type="term" value="C:plasma membrane"/>
    <property type="evidence" value="ECO:0007669"/>
    <property type="project" value="UniProtKB-SubCell"/>
</dbReference>
<evidence type="ECO:0000256" key="9">
    <source>
        <dbReference type="ARBA" id="ARBA00022989"/>
    </source>
</evidence>
<dbReference type="Pfam" id="PF01554">
    <property type="entry name" value="MatE"/>
    <property type="match status" value="2"/>
</dbReference>
<dbReference type="PIRSF" id="PIRSF006603">
    <property type="entry name" value="DinF"/>
    <property type="match status" value="1"/>
</dbReference>
<dbReference type="GO" id="GO:0015297">
    <property type="term" value="F:antiporter activity"/>
    <property type="evidence" value="ECO:0007669"/>
    <property type="project" value="UniProtKB-KW"/>
</dbReference>
<feature type="transmembrane region" description="Helical" evidence="13">
    <location>
        <begin position="143"/>
        <end position="165"/>
    </location>
</feature>
<dbReference type="InterPro" id="IPR050222">
    <property type="entry name" value="MATE_MdtK"/>
</dbReference>
<comment type="caution">
    <text evidence="14">The sequence shown here is derived from an EMBL/GenBank/DDBJ whole genome shotgun (WGS) entry which is preliminary data.</text>
</comment>
<reference evidence="14 15" key="1">
    <citation type="submission" date="2019-08" db="EMBL/GenBank/DDBJ databases">
        <title>Calorimonas adulescens gen. nov., sp. nov., an anaerobic thermophilic bacterium from Sakhalin hot spring.</title>
        <authorList>
            <person name="Khomyakova M.A."/>
            <person name="Merkel A.Y."/>
            <person name="Novikov A."/>
            <person name="Bonch-Osmolovskaya E.A."/>
            <person name="Slobodkin A.I."/>
        </authorList>
    </citation>
    <scope>NUCLEOTIDE SEQUENCE [LARGE SCALE GENOMIC DNA]</scope>
    <source>
        <strain evidence="14 15">A05MB</strain>
    </source>
</reference>
<comment type="subcellular location">
    <subcellularLocation>
        <location evidence="2">Cell membrane</location>
        <topology evidence="2">Multi-pass membrane protein</topology>
    </subcellularLocation>
</comment>
<keyword evidence="9 13" id="KW-1133">Transmembrane helix</keyword>
<evidence type="ECO:0000256" key="4">
    <source>
        <dbReference type="ARBA" id="ARBA00020268"/>
    </source>
</evidence>
<evidence type="ECO:0000256" key="6">
    <source>
        <dbReference type="ARBA" id="ARBA00022449"/>
    </source>
</evidence>
<comment type="function">
    <text evidence="1">Multidrug efflux pump.</text>
</comment>
<feature type="transmembrane region" description="Helical" evidence="13">
    <location>
        <begin position="102"/>
        <end position="123"/>
    </location>
</feature>
<dbReference type="EMBL" id="VTPS01000006">
    <property type="protein sequence ID" value="TZE82425.1"/>
    <property type="molecule type" value="Genomic_DNA"/>
</dbReference>